<protein>
    <submittedName>
        <fullName evidence="4">Bacteriocin ABC transporter ATP-binding protein</fullName>
    </submittedName>
</protein>
<dbReference type="RefSeq" id="WP_039222345.1">
    <property type="nucleotide sequence ID" value="NZ_JENW01000156.1"/>
</dbReference>
<dbReference type="PANTHER" id="PTHR42798:SF4">
    <property type="entry name" value="ABC TRANSPORTER DOMAIN-CONTAINING PROTEIN"/>
    <property type="match status" value="1"/>
</dbReference>
<organism evidence="4 5">
    <name type="scientific">Clostridium novyi B str. ATCC 27606</name>
    <dbReference type="NCBI Taxonomy" id="1443123"/>
    <lineage>
        <taxon>Bacteria</taxon>
        <taxon>Bacillati</taxon>
        <taxon>Bacillota</taxon>
        <taxon>Clostridia</taxon>
        <taxon>Eubacteriales</taxon>
        <taxon>Clostridiaceae</taxon>
        <taxon>Clostridium</taxon>
    </lineage>
</organism>
<dbReference type="SMART" id="SM00382">
    <property type="entry name" value="AAA"/>
    <property type="match status" value="1"/>
</dbReference>
<dbReference type="EMBL" id="JENW01000156">
    <property type="protein sequence ID" value="KEI11794.1"/>
    <property type="molecule type" value="Genomic_DNA"/>
</dbReference>
<dbReference type="AlphaFoldDB" id="A0AA40IRN3"/>
<dbReference type="NCBIfam" id="TIGR03608">
    <property type="entry name" value="L_ocin_972_ABC"/>
    <property type="match status" value="1"/>
</dbReference>
<dbReference type="Pfam" id="PF00005">
    <property type="entry name" value="ABC_tran"/>
    <property type="match status" value="1"/>
</dbReference>
<proteinExistence type="predicted"/>
<dbReference type="InterPro" id="IPR019895">
    <property type="entry name" value="L_ocin_972_ABC"/>
</dbReference>
<evidence type="ECO:0000256" key="2">
    <source>
        <dbReference type="ARBA" id="ARBA00022840"/>
    </source>
</evidence>
<dbReference type="InterPro" id="IPR003593">
    <property type="entry name" value="AAA+_ATPase"/>
</dbReference>
<comment type="caution">
    <text evidence="4">The sequence shown here is derived from an EMBL/GenBank/DDBJ whole genome shotgun (WGS) entry which is preliminary data.</text>
</comment>
<name>A0AA40IRN3_CLONO</name>
<dbReference type="InterPro" id="IPR017871">
    <property type="entry name" value="ABC_transporter-like_CS"/>
</dbReference>
<keyword evidence="5" id="KW-1185">Reference proteome</keyword>
<dbReference type="InterPro" id="IPR003439">
    <property type="entry name" value="ABC_transporter-like_ATP-bd"/>
</dbReference>
<dbReference type="PROSITE" id="PS00211">
    <property type="entry name" value="ABC_TRANSPORTER_1"/>
    <property type="match status" value="1"/>
</dbReference>
<evidence type="ECO:0000313" key="4">
    <source>
        <dbReference type="EMBL" id="KEI11794.1"/>
    </source>
</evidence>
<dbReference type="PROSITE" id="PS50893">
    <property type="entry name" value="ABC_TRANSPORTER_2"/>
    <property type="match status" value="1"/>
</dbReference>
<reference evidence="4 5" key="1">
    <citation type="submission" date="2014-02" db="EMBL/GenBank/DDBJ databases">
        <title>Plasmidome dynamics in the species complex Clostridium novyi sensu lato converts strains of independent lineages into distinctly different pathogens.</title>
        <authorList>
            <person name="Skarin H."/>
            <person name="Segerman B."/>
        </authorList>
    </citation>
    <scope>NUCLEOTIDE SEQUENCE [LARGE SCALE GENOMIC DNA]</scope>
    <source>
        <strain evidence="4 5">ATCC 27606</strain>
    </source>
</reference>
<dbReference type="Gene3D" id="3.40.50.300">
    <property type="entry name" value="P-loop containing nucleotide triphosphate hydrolases"/>
    <property type="match status" value="1"/>
</dbReference>
<dbReference type="GO" id="GO:0016887">
    <property type="term" value="F:ATP hydrolysis activity"/>
    <property type="evidence" value="ECO:0007669"/>
    <property type="project" value="InterPro"/>
</dbReference>
<dbReference type="SUPFAM" id="SSF52540">
    <property type="entry name" value="P-loop containing nucleoside triphosphate hydrolases"/>
    <property type="match status" value="1"/>
</dbReference>
<evidence type="ECO:0000259" key="3">
    <source>
        <dbReference type="PROSITE" id="PS50893"/>
    </source>
</evidence>
<dbReference type="GO" id="GO:0005524">
    <property type="term" value="F:ATP binding"/>
    <property type="evidence" value="ECO:0007669"/>
    <property type="project" value="UniProtKB-KW"/>
</dbReference>
<sequence length="211" mass="23590">MDTISLKNITKKFGNKVIFKNFNLNIKKGDFVSIMGPSGTGKSTLLNIIGLLESKDSGDIKILDYLNPKFNSKEGVYLLRKEISYLFQNYGLVENKTVNYNLKMATHFLKLSKNEENKKIKDALSKVGLENIENEKVYSLSGGEQQRVALAKIILKPSSIILADEPTGSLDEKNRDIVLKILKKFNEDGKTIIVVTHDPIVGEVATTKIKL</sequence>
<keyword evidence="2 4" id="KW-0067">ATP-binding</keyword>
<evidence type="ECO:0000256" key="1">
    <source>
        <dbReference type="ARBA" id="ARBA00022741"/>
    </source>
</evidence>
<feature type="domain" description="ABC transporter" evidence="3">
    <location>
        <begin position="4"/>
        <end position="209"/>
    </location>
</feature>
<dbReference type="PANTHER" id="PTHR42798">
    <property type="entry name" value="LIPOPROTEIN-RELEASING SYSTEM ATP-BINDING PROTEIN LOLD"/>
    <property type="match status" value="1"/>
</dbReference>
<keyword evidence="1" id="KW-0547">Nucleotide-binding</keyword>
<gene>
    <name evidence="4" type="ORF">Z959_13050</name>
</gene>
<dbReference type="InterPro" id="IPR027417">
    <property type="entry name" value="P-loop_NTPase"/>
</dbReference>
<evidence type="ECO:0000313" key="5">
    <source>
        <dbReference type="Proteomes" id="UP000027770"/>
    </source>
</evidence>
<accession>A0AA40IRN3</accession>
<dbReference type="Proteomes" id="UP000027770">
    <property type="component" value="Unassembled WGS sequence"/>
</dbReference>